<organism evidence="3 4">
    <name type="scientific">Nocardia brasiliensis</name>
    <dbReference type="NCBI Taxonomy" id="37326"/>
    <lineage>
        <taxon>Bacteria</taxon>
        <taxon>Bacillati</taxon>
        <taxon>Actinomycetota</taxon>
        <taxon>Actinomycetes</taxon>
        <taxon>Mycobacteriales</taxon>
        <taxon>Nocardiaceae</taxon>
        <taxon>Nocardia</taxon>
    </lineage>
</organism>
<sequence length="413" mass="45857">MKFLFDDESFDFEALRSAGFARHGGAELGEVLATAHRIADGDEAAWLREWRATAERVHAIGSDCLAKGHRMSAREALLRASNYYRTAEFYLRDDPAADPVARELSRRSRETFAQAAELLETPVRRVSIPFGDTGLPGYLFLVDDSGEPRPTVIFNSGFDSTLEESWFVLAAAAVARGYHVLAFDGPGQGQVIREQGLPFRHDWEAVITPVVDFARTVPAIDPDRIVLYGYSLGGYLVARAAAFEHRIAALVLNDGLFDYHGSNVRMMPPFLTEWIESNQDAEALAVAGLMMAYDTTVRWALRNGTWTFGADSAADYIRKTEPYTLAGIAHQIECPTLVLDAENDLFFRGEPKRVYQALTCPKELIVGTAAEGAGEHCHMGATTLTNQRIFDWLDTTFAAYRQRDRQMPETSAS</sequence>
<dbReference type="Gene3D" id="1.20.1440.110">
    <property type="entry name" value="acylaminoacyl peptidase"/>
    <property type="match status" value="1"/>
</dbReference>
<proteinExistence type="inferred from homology"/>
<evidence type="ECO:0000256" key="1">
    <source>
        <dbReference type="ARBA" id="ARBA00038115"/>
    </source>
</evidence>
<feature type="domain" description="AB hydrolase-1" evidence="2">
    <location>
        <begin position="163"/>
        <end position="379"/>
    </location>
</feature>
<evidence type="ECO:0000313" key="3">
    <source>
        <dbReference type="EMBL" id="QIS02041.1"/>
    </source>
</evidence>
<reference evidence="3 4" key="1">
    <citation type="journal article" date="2019" name="ACS Chem. Biol.">
        <title>Identification and Mobilization of a Cryptic Antibiotic Biosynthesis Gene Locus from a Human-Pathogenic Nocardia Isolate.</title>
        <authorList>
            <person name="Herisse M."/>
            <person name="Ishida K."/>
            <person name="Porter J.L."/>
            <person name="Howden B."/>
            <person name="Hertweck C."/>
            <person name="Stinear T.P."/>
            <person name="Pidot S.J."/>
        </authorList>
    </citation>
    <scope>NUCLEOTIDE SEQUENCE [LARGE SCALE GENOMIC DNA]</scope>
    <source>
        <strain evidence="3 4">AUSMDU00024985</strain>
    </source>
</reference>
<protein>
    <submittedName>
        <fullName evidence="3">Alpha/beta fold hydrolase</fullName>
    </submittedName>
</protein>
<dbReference type="GO" id="GO:0016787">
    <property type="term" value="F:hydrolase activity"/>
    <property type="evidence" value="ECO:0007669"/>
    <property type="project" value="UniProtKB-KW"/>
</dbReference>
<dbReference type="InterPro" id="IPR000073">
    <property type="entry name" value="AB_hydrolase_1"/>
</dbReference>
<dbReference type="EMBL" id="CP046171">
    <property type="protein sequence ID" value="QIS02041.1"/>
    <property type="molecule type" value="Genomic_DNA"/>
</dbReference>
<gene>
    <name evidence="3" type="ORF">F5X71_06670</name>
</gene>
<dbReference type="AlphaFoldDB" id="A0A6G9XM72"/>
<accession>A0A6G9XM72</accession>
<dbReference type="PANTHER" id="PTHR22946:SF12">
    <property type="entry name" value="CONIDIAL PIGMENT BIOSYNTHESIS PROTEIN AYG1 (AFU_ORTHOLOGUE AFUA_2G17550)"/>
    <property type="match status" value="1"/>
</dbReference>
<dbReference type="InterPro" id="IPR029058">
    <property type="entry name" value="AB_hydrolase_fold"/>
</dbReference>
<evidence type="ECO:0000259" key="2">
    <source>
        <dbReference type="Pfam" id="PF12697"/>
    </source>
</evidence>
<dbReference type="SUPFAM" id="SSF53474">
    <property type="entry name" value="alpha/beta-Hydrolases"/>
    <property type="match status" value="1"/>
</dbReference>
<keyword evidence="3" id="KW-0378">Hydrolase</keyword>
<dbReference type="Gene3D" id="3.40.50.1820">
    <property type="entry name" value="alpha/beta hydrolase"/>
    <property type="match status" value="1"/>
</dbReference>
<dbReference type="InterPro" id="IPR050261">
    <property type="entry name" value="FrsA_esterase"/>
</dbReference>
<dbReference type="PANTHER" id="PTHR22946">
    <property type="entry name" value="DIENELACTONE HYDROLASE DOMAIN-CONTAINING PROTEIN-RELATED"/>
    <property type="match status" value="1"/>
</dbReference>
<dbReference type="RefSeq" id="WP_167461145.1">
    <property type="nucleotide sequence ID" value="NZ_CP046171.1"/>
</dbReference>
<dbReference type="Pfam" id="PF12697">
    <property type="entry name" value="Abhydrolase_6"/>
    <property type="match status" value="1"/>
</dbReference>
<dbReference type="Proteomes" id="UP000501705">
    <property type="component" value="Chromosome"/>
</dbReference>
<evidence type="ECO:0000313" key="4">
    <source>
        <dbReference type="Proteomes" id="UP000501705"/>
    </source>
</evidence>
<comment type="similarity">
    <text evidence="1">Belongs to the AB hydrolase superfamily. FUS2 hydrolase family.</text>
</comment>
<name>A0A6G9XM72_NOCBR</name>